<keyword evidence="5" id="KW-1185">Reference proteome</keyword>
<sequence length="120" mass="13422">MLDTGTYLVHVVSHASSLNGYHSSSCLSSTIHHVIRADCLSRAGFKIRFVVVVVVVVVVVLVVVVADVQVVKKTRGDQEELRKELEYLCRCRVTYDKSGFLSLVGNHRRTIKAYLRSIGY</sequence>
<accession>A0A813J6L8</accession>
<dbReference type="EMBL" id="CAJNNV010006495">
    <property type="protein sequence ID" value="CAE8593695.1"/>
    <property type="molecule type" value="Genomic_DNA"/>
</dbReference>
<keyword evidence="1" id="KW-0472">Membrane</keyword>
<evidence type="ECO:0000256" key="1">
    <source>
        <dbReference type="SAM" id="Phobius"/>
    </source>
</evidence>
<comment type="caution">
    <text evidence="3">The sequence shown here is derived from an EMBL/GenBank/DDBJ whole genome shotgun (WGS) entry which is preliminary data.</text>
</comment>
<dbReference type="EMBL" id="CAJNNW010020569">
    <property type="protein sequence ID" value="CAE8666442.1"/>
    <property type="molecule type" value="Genomic_DNA"/>
</dbReference>
<name>A0A813J6L8_POLGL</name>
<organism evidence="3 4">
    <name type="scientific">Polarella glacialis</name>
    <name type="common">Dinoflagellate</name>
    <dbReference type="NCBI Taxonomy" id="89957"/>
    <lineage>
        <taxon>Eukaryota</taxon>
        <taxon>Sar</taxon>
        <taxon>Alveolata</taxon>
        <taxon>Dinophyceae</taxon>
        <taxon>Suessiales</taxon>
        <taxon>Suessiaceae</taxon>
        <taxon>Polarella</taxon>
    </lineage>
</organism>
<dbReference type="Proteomes" id="UP000626109">
    <property type="component" value="Unassembled WGS sequence"/>
</dbReference>
<keyword evidence="1" id="KW-0812">Transmembrane</keyword>
<evidence type="ECO:0000313" key="2">
    <source>
        <dbReference type="EMBL" id="CAE8593695.1"/>
    </source>
</evidence>
<evidence type="ECO:0000313" key="3">
    <source>
        <dbReference type="EMBL" id="CAE8666442.1"/>
    </source>
</evidence>
<feature type="transmembrane region" description="Helical" evidence="1">
    <location>
        <begin position="47"/>
        <end position="66"/>
    </location>
</feature>
<evidence type="ECO:0000313" key="5">
    <source>
        <dbReference type="Proteomes" id="UP000654075"/>
    </source>
</evidence>
<dbReference type="AlphaFoldDB" id="A0A813J6L8"/>
<reference evidence="3" key="1">
    <citation type="submission" date="2021-02" db="EMBL/GenBank/DDBJ databases">
        <authorList>
            <person name="Dougan E. K."/>
            <person name="Rhodes N."/>
            <person name="Thang M."/>
            <person name="Chan C."/>
        </authorList>
    </citation>
    <scope>NUCLEOTIDE SEQUENCE</scope>
</reference>
<keyword evidence="1" id="KW-1133">Transmembrane helix</keyword>
<gene>
    <name evidence="2" type="ORF">PGLA1383_LOCUS12284</name>
    <name evidence="3" type="ORF">PGLA2088_LOCUS16267</name>
</gene>
<proteinExistence type="predicted"/>
<protein>
    <submittedName>
        <fullName evidence="3">Uncharacterized protein</fullName>
    </submittedName>
</protein>
<evidence type="ECO:0000313" key="4">
    <source>
        <dbReference type="Proteomes" id="UP000626109"/>
    </source>
</evidence>
<dbReference type="Proteomes" id="UP000654075">
    <property type="component" value="Unassembled WGS sequence"/>
</dbReference>